<organism evidence="1 2">
    <name type="scientific">Phlebiopsis gigantea (strain 11061_1 CR5-6)</name>
    <name type="common">White-rot fungus</name>
    <name type="synonym">Peniophora gigantea</name>
    <dbReference type="NCBI Taxonomy" id="745531"/>
    <lineage>
        <taxon>Eukaryota</taxon>
        <taxon>Fungi</taxon>
        <taxon>Dikarya</taxon>
        <taxon>Basidiomycota</taxon>
        <taxon>Agaricomycotina</taxon>
        <taxon>Agaricomycetes</taxon>
        <taxon>Polyporales</taxon>
        <taxon>Phanerochaetaceae</taxon>
        <taxon>Phlebiopsis</taxon>
    </lineage>
</organism>
<dbReference type="HOGENOM" id="CLU_2979862_0_0_1"/>
<evidence type="ECO:0000313" key="1">
    <source>
        <dbReference type="EMBL" id="KIP03297.1"/>
    </source>
</evidence>
<accession>A0A0C3S1S8</accession>
<keyword evidence="2" id="KW-1185">Reference proteome</keyword>
<proteinExistence type="predicted"/>
<dbReference type="AlphaFoldDB" id="A0A0C3S1S8"/>
<evidence type="ECO:0000313" key="2">
    <source>
        <dbReference type="Proteomes" id="UP000053257"/>
    </source>
</evidence>
<protein>
    <submittedName>
        <fullName evidence="1">Uncharacterized protein</fullName>
    </submittedName>
</protein>
<dbReference type="Proteomes" id="UP000053257">
    <property type="component" value="Unassembled WGS sequence"/>
</dbReference>
<gene>
    <name evidence="1" type="ORF">PHLGIDRAFT_245092</name>
</gene>
<dbReference type="EMBL" id="KN840623">
    <property type="protein sequence ID" value="KIP03297.1"/>
    <property type="molecule type" value="Genomic_DNA"/>
</dbReference>
<reference evidence="1 2" key="1">
    <citation type="journal article" date="2014" name="PLoS Genet.">
        <title>Analysis of the Phlebiopsis gigantea genome, transcriptome and secretome provides insight into its pioneer colonization strategies of wood.</title>
        <authorList>
            <person name="Hori C."/>
            <person name="Ishida T."/>
            <person name="Igarashi K."/>
            <person name="Samejima M."/>
            <person name="Suzuki H."/>
            <person name="Master E."/>
            <person name="Ferreira P."/>
            <person name="Ruiz-Duenas F.J."/>
            <person name="Held B."/>
            <person name="Canessa P."/>
            <person name="Larrondo L.F."/>
            <person name="Schmoll M."/>
            <person name="Druzhinina I.S."/>
            <person name="Kubicek C.P."/>
            <person name="Gaskell J.A."/>
            <person name="Kersten P."/>
            <person name="St John F."/>
            <person name="Glasner J."/>
            <person name="Sabat G."/>
            <person name="Splinter BonDurant S."/>
            <person name="Syed K."/>
            <person name="Yadav J."/>
            <person name="Mgbeahuruike A.C."/>
            <person name="Kovalchuk A."/>
            <person name="Asiegbu F.O."/>
            <person name="Lackner G."/>
            <person name="Hoffmeister D."/>
            <person name="Rencoret J."/>
            <person name="Gutierrez A."/>
            <person name="Sun H."/>
            <person name="Lindquist E."/>
            <person name="Barry K."/>
            <person name="Riley R."/>
            <person name="Grigoriev I.V."/>
            <person name="Henrissat B."/>
            <person name="Kues U."/>
            <person name="Berka R.M."/>
            <person name="Martinez A.T."/>
            <person name="Covert S.F."/>
            <person name="Blanchette R.A."/>
            <person name="Cullen D."/>
        </authorList>
    </citation>
    <scope>NUCLEOTIDE SEQUENCE [LARGE SCALE GENOMIC DNA]</scope>
    <source>
        <strain evidence="1 2">11061_1 CR5-6</strain>
    </source>
</reference>
<name>A0A0C3S1S8_PHLG1</name>
<sequence>MWTMLSCCADVTRRLGGVRNPPVSIGFLEGSLYELLRNSNVMHSRKFTSDPSDHDAMP</sequence>